<reference evidence="1 2" key="1">
    <citation type="submission" date="2021-01" db="EMBL/GenBank/DDBJ databases">
        <title>Sequencing the genomes of 1000 actinobacteria strains.</title>
        <authorList>
            <person name="Klenk H.-P."/>
        </authorList>
    </citation>
    <scope>NUCLEOTIDE SEQUENCE [LARGE SCALE GENOMIC DNA]</scope>
    <source>
        <strain evidence="1 2">DSM 18239</strain>
    </source>
</reference>
<dbReference type="RefSeq" id="WP_193668732.1">
    <property type="nucleotide sequence ID" value="NZ_JACDTV010000006.1"/>
</dbReference>
<comment type="caution">
    <text evidence="1">The sequence shown here is derived from an EMBL/GenBank/DDBJ whole genome shotgun (WGS) entry which is preliminary data.</text>
</comment>
<name>A0ABS2M5A0_9ACTN</name>
<protein>
    <submittedName>
        <fullName evidence="1">Uncharacterized protein</fullName>
    </submittedName>
</protein>
<evidence type="ECO:0000313" key="2">
    <source>
        <dbReference type="Proteomes" id="UP000732378"/>
    </source>
</evidence>
<dbReference type="Proteomes" id="UP000732378">
    <property type="component" value="Unassembled WGS sequence"/>
</dbReference>
<accession>A0ABS2M5A0</accession>
<evidence type="ECO:0000313" key="1">
    <source>
        <dbReference type="EMBL" id="MBM7506353.1"/>
    </source>
</evidence>
<sequence>MILLASFVLLVVASAVGFAIGRSGAPRAPDPATTTAVRRRDAFIEHLREVAWRDRDIAPELSTVLLDDIRRFTADPDGWDPRSLG</sequence>
<keyword evidence="2" id="KW-1185">Reference proteome</keyword>
<proteinExistence type="predicted"/>
<gene>
    <name evidence="1" type="ORF">JOE61_000167</name>
</gene>
<dbReference type="EMBL" id="JAFBBZ010000001">
    <property type="protein sequence ID" value="MBM7506353.1"/>
    <property type="molecule type" value="Genomic_DNA"/>
</dbReference>
<organism evidence="1 2">
    <name type="scientific">Nocardioides salarius</name>
    <dbReference type="NCBI Taxonomy" id="374513"/>
    <lineage>
        <taxon>Bacteria</taxon>
        <taxon>Bacillati</taxon>
        <taxon>Actinomycetota</taxon>
        <taxon>Actinomycetes</taxon>
        <taxon>Propionibacteriales</taxon>
        <taxon>Nocardioidaceae</taxon>
        <taxon>Nocardioides</taxon>
    </lineage>
</organism>